<evidence type="ECO:0000313" key="1">
    <source>
        <dbReference type="EMBL" id="PWE84570.1"/>
    </source>
</evidence>
<reference evidence="1 2" key="1">
    <citation type="submission" date="2014-09" db="EMBL/GenBank/DDBJ databases">
        <title>Butyrate-producing bacteria isolated from human gut.</title>
        <authorList>
            <person name="Zhang Q."/>
            <person name="Zhao L."/>
        </authorList>
    </citation>
    <scope>NUCLEOTIDE SEQUENCE [LARGE SCALE GENOMIC DNA]</scope>
    <source>
        <strain evidence="1 2">R22</strain>
    </source>
</reference>
<gene>
    <name evidence="1" type="ORF">LD38_04245</name>
</gene>
<dbReference type="RefSeq" id="WP_306742916.1">
    <property type="nucleotide sequence ID" value="NZ_JBDGCD010000021.1"/>
</dbReference>
<sequence>MAYESVDSGSALLTDESQKVTVQLQNGTAVIPQGADIETAKAAIAKALVVNADEVDVKNLDWEYECEGKDKTKLQKNTAFGSLEGFTSTTTKKYFGIL</sequence>
<accession>A0A2U2EJ80</accession>
<name>A0A2U2EJ80_9FIRM</name>
<dbReference type="AlphaFoldDB" id="A0A2U2EJ80"/>
<organism evidence="1 2">
    <name type="scientific">Agathobacter rectalis</name>
    <dbReference type="NCBI Taxonomy" id="39491"/>
    <lineage>
        <taxon>Bacteria</taxon>
        <taxon>Bacillati</taxon>
        <taxon>Bacillota</taxon>
        <taxon>Clostridia</taxon>
        <taxon>Lachnospirales</taxon>
        <taxon>Lachnospiraceae</taxon>
        <taxon>Agathobacter</taxon>
    </lineage>
</organism>
<dbReference type="EMBL" id="JRFS01000004">
    <property type="protein sequence ID" value="PWE84570.1"/>
    <property type="molecule type" value="Genomic_DNA"/>
</dbReference>
<comment type="caution">
    <text evidence="1">The sequence shown here is derived from an EMBL/GenBank/DDBJ whole genome shotgun (WGS) entry which is preliminary data.</text>
</comment>
<proteinExistence type="predicted"/>
<evidence type="ECO:0000313" key="2">
    <source>
        <dbReference type="Proteomes" id="UP000245905"/>
    </source>
</evidence>
<protein>
    <submittedName>
        <fullName evidence="1">Uncharacterized protein</fullName>
    </submittedName>
</protein>
<dbReference type="Proteomes" id="UP000245905">
    <property type="component" value="Unassembled WGS sequence"/>
</dbReference>